<dbReference type="InterPro" id="IPR008978">
    <property type="entry name" value="HSP20-like_chaperone"/>
</dbReference>
<evidence type="ECO:0000259" key="1">
    <source>
        <dbReference type="PROSITE" id="PS51203"/>
    </source>
</evidence>
<feature type="domain" description="CS" evidence="1">
    <location>
        <begin position="1"/>
        <end position="91"/>
    </location>
</feature>
<dbReference type="GO" id="GO:0005654">
    <property type="term" value="C:nucleoplasm"/>
    <property type="evidence" value="ECO:0007669"/>
    <property type="project" value="TreeGrafter"/>
</dbReference>
<evidence type="ECO:0000313" key="2">
    <source>
        <dbReference type="EMBL" id="CAL4191806.1"/>
    </source>
</evidence>
<dbReference type="Pfam" id="PF21413">
    <property type="entry name" value="SHQ1-like_CS"/>
    <property type="match status" value="1"/>
</dbReference>
<dbReference type="GO" id="GO:0051082">
    <property type="term" value="F:unfolded protein binding"/>
    <property type="evidence" value="ECO:0007669"/>
    <property type="project" value="TreeGrafter"/>
</dbReference>
<dbReference type="PANTHER" id="PTHR12967">
    <property type="entry name" value="PROTEIN SHQ1 HOMOLOG"/>
    <property type="match status" value="1"/>
</dbReference>
<gene>
    <name evidence="2" type="ORF">MNOR_LOCUS36651</name>
</gene>
<dbReference type="PANTHER" id="PTHR12967:SF0">
    <property type="entry name" value="PROTEIN SHQ1 HOMOLOG"/>
    <property type="match status" value="1"/>
</dbReference>
<accession>A0AAV2SEM8</accession>
<organism evidence="2 3">
    <name type="scientific">Meganyctiphanes norvegica</name>
    <name type="common">Northern krill</name>
    <name type="synonym">Thysanopoda norvegica</name>
    <dbReference type="NCBI Taxonomy" id="48144"/>
    <lineage>
        <taxon>Eukaryota</taxon>
        <taxon>Metazoa</taxon>
        <taxon>Ecdysozoa</taxon>
        <taxon>Arthropoda</taxon>
        <taxon>Crustacea</taxon>
        <taxon>Multicrustacea</taxon>
        <taxon>Malacostraca</taxon>
        <taxon>Eumalacostraca</taxon>
        <taxon>Eucarida</taxon>
        <taxon>Euphausiacea</taxon>
        <taxon>Euphausiidae</taxon>
        <taxon>Meganyctiphanes</taxon>
    </lineage>
</organism>
<dbReference type="AlphaFoldDB" id="A0AAV2SEM8"/>
<comment type="caution">
    <text evidence="2">The sequence shown here is derived from an EMBL/GenBank/DDBJ whole genome shotgun (WGS) entry which is preliminary data.</text>
</comment>
<dbReference type="Gene3D" id="2.60.40.790">
    <property type="match status" value="1"/>
</dbReference>
<dbReference type="InterPro" id="IPR039742">
    <property type="entry name" value="Shq1"/>
</dbReference>
<evidence type="ECO:0000313" key="3">
    <source>
        <dbReference type="Proteomes" id="UP001497623"/>
    </source>
</evidence>
<dbReference type="EMBL" id="CAXKWB010068165">
    <property type="protein sequence ID" value="CAL4191806.1"/>
    <property type="molecule type" value="Genomic_DNA"/>
</dbReference>
<proteinExistence type="predicted"/>
<dbReference type="GO" id="GO:0005737">
    <property type="term" value="C:cytoplasm"/>
    <property type="evidence" value="ECO:0007669"/>
    <property type="project" value="TreeGrafter"/>
</dbReference>
<feature type="non-terminal residue" evidence="2">
    <location>
        <position position="254"/>
    </location>
</feature>
<protein>
    <recommendedName>
        <fullName evidence="1">CS domain-containing protein</fullName>
    </recommendedName>
</protein>
<sequence>MITPKFKVGQDDQTVTVTIFTPFCRISDAEINIDGESFTFYSTPYYLRLNMPGRLVDSELEKHHATYETDMGAFVVACQKETVGENFEGLDMLTKLLQPPGADGVKQPLIEVVGDEKKGSSSDDDCDDDEEIDWFYEQKLNEEVIVTTGHKYGFANTHTGVFTALRSELHGVVDISDPDNKNPAQRRDERHAEELSKFDENHYLADLFEDDVARQCIHFIPEFYSITRDEVVLSEANQEALLQLPRKEHLIDKR</sequence>
<dbReference type="Proteomes" id="UP001497623">
    <property type="component" value="Unassembled WGS sequence"/>
</dbReference>
<keyword evidence="3" id="KW-1185">Reference proteome</keyword>
<dbReference type="GO" id="GO:0000493">
    <property type="term" value="P:box H/ACA snoRNP assembly"/>
    <property type="evidence" value="ECO:0007669"/>
    <property type="project" value="InterPro"/>
</dbReference>
<dbReference type="PROSITE" id="PS51203">
    <property type="entry name" value="CS"/>
    <property type="match status" value="1"/>
</dbReference>
<reference evidence="2 3" key="1">
    <citation type="submission" date="2024-05" db="EMBL/GenBank/DDBJ databases">
        <authorList>
            <person name="Wallberg A."/>
        </authorList>
    </citation>
    <scope>NUCLEOTIDE SEQUENCE [LARGE SCALE GENOMIC DNA]</scope>
</reference>
<name>A0AAV2SEM8_MEGNR</name>
<dbReference type="InterPro" id="IPR007052">
    <property type="entry name" value="CS_dom"/>
</dbReference>
<dbReference type="InterPro" id="IPR048696">
    <property type="entry name" value="SHQ1-like_CS"/>
</dbReference>